<name>A0AAD4CSM4_ASPNN</name>
<dbReference type="Proteomes" id="UP001194746">
    <property type="component" value="Unassembled WGS sequence"/>
</dbReference>
<accession>A0AAD4CSM4</accession>
<dbReference type="PANTHER" id="PTHR42034">
    <property type="entry name" value="CHROMOSOME 7, WHOLE GENOME SHOTGUN SEQUENCE-RELATED"/>
    <property type="match status" value="1"/>
</dbReference>
<protein>
    <submittedName>
        <fullName evidence="1">Uncharacterized protein</fullName>
    </submittedName>
</protein>
<evidence type="ECO:0000313" key="1">
    <source>
        <dbReference type="EMBL" id="KAF9890972.1"/>
    </source>
</evidence>
<dbReference type="Gene3D" id="3.30.559.10">
    <property type="entry name" value="Chloramphenicol acetyltransferase-like domain"/>
    <property type="match status" value="1"/>
</dbReference>
<keyword evidence="2" id="KW-1185">Reference proteome</keyword>
<dbReference type="PANTHER" id="PTHR42034:SF1">
    <property type="entry name" value="CONDENSATION DOMAIN-CONTAINING PROTEIN"/>
    <property type="match status" value="1"/>
</dbReference>
<dbReference type="InterPro" id="IPR023213">
    <property type="entry name" value="CAT-like_dom_sf"/>
</dbReference>
<dbReference type="EMBL" id="VCAU01000022">
    <property type="protein sequence ID" value="KAF9890972.1"/>
    <property type="molecule type" value="Genomic_DNA"/>
</dbReference>
<evidence type="ECO:0000313" key="2">
    <source>
        <dbReference type="Proteomes" id="UP001194746"/>
    </source>
</evidence>
<sequence length="512" mass="58067">MTLSNNEYDFAWKPTNPNRWERNIDEVEQFYTSLAKAHEGTSRTFFAMTGFISFSLPIEKDVTRQITEERMREALQKAWIRLRYEHPTIGSRVEYNQEDQKCKKVYETFSETFPQTNWLDTTFRVISNGMSGRDWCNSDPPVPALPTIFLIMSPSGIDRVSADLVLRAHHDVIDGIGTLTLFNNLFSHAAQAYEQQSSYALPKFGDEWVRLSPPLRVAASIPPKLEEKQAERMRDILAFNVALKENVEVASIPFRKDQVGPGKHQRVEKTLSKDVTTRLLDACRRAGLSVTHAYHTATALSVRDAQEQGQSERKVRYINYSLINERPHCEDPYGTPAHPASVYHSVSGRCLFVDLTVPALSSTKDMISGDETARVEFMEASRVIRDYYMNIRDDPEHIKFVPSYWAMSTLPYPSDGKTPTIPARNETPSVSISSMGVIDRIIRQSHGKFDLEEPWVTGEELGTGLGLFLGTWKGRLTLSAAYNDAWHDKGDVLEFLDRCNQKTLQALDIGSS</sequence>
<dbReference type="AlphaFoldDB" id="A0AAD4CSM4"/>
<reference evidence="1" key="2">
    <citation type="submission" date="2020-02" db="EMBL/GenBank/DDBJ databases">
        <authorList>
            <person name="Gilchrist C.L.M."/>
            <person name="Chooi Y.-H."/>
        </authorList>
    </citation>
    <scope>NUCLEOTIDE SEQUENCE</scope>
    <source>
        <strain evidence="1">MST-FP2251</strain>
    </source>
</reference>
<comment type="caution">
    <text evidence="1">The sequence shown here is derived from an EMBL/GenBank/DDBJ whole genome shotgun (WGS) entry which is preliminary data.</text>
</comment>
<organism evidence="1 2">
    <name type="scientific">Aspergillus nanangensis</name>
    <dbReference type="NCBI Taxonomy" id="2582783"/>
    <lineage>
        <taxon>Eukaryota</taxon>
        <taxon>Fungi</taxon>
        <taxon>Dikarya</taxon>
        <taxon>Ascomycota</taxon>
        <taxon>Pezizomycotina</taxon>
        <taxon>Eurotiomycetes</taxon>
        <taxon>Eurotiomycetidae</taxon>
        <taxon>Eurotiales</taxon>
        <taxon>Aspergillaceae</taxon>
        <taxon>Aspergillus</taxon>
        <taxon>Aspergillus subgen. Circumdati</taxon>
    </lineage>
</organism>
<reference evidence="1" key="1">
    <citation type="journal article" date="2019" name="Beilstein J. Org. Chem.">
        <title>Nanangenines: drimane sesquiterpenoids as the dominant metabolite cohort of a novel Australian fungus, Aspergillus nanangensis.</title>
        <authorList>
            <person name="Lacey H.J."/>
            <person name="Gilchrist C.L.M."/>
            <person name="Crombie A."/>
            <person name="Kalaitzis J.A."/>
            <person name="Vuong D."/>
            <person name="Rutledge P.J."/>
            <person name="Turner P."/>
            <person name="Pitt J.I."/>
            <person name="Lacey E."/>
            <person name="Chooi Y.H."/>
            <person name="Piggott A.M."/>
        </authorList>
    </citation>
    <scope>NUCLEOTIDE SEQUENCE</scope>
    <source>
        <strain evidence="1">MST-FP2251</strain>
    </source>
</reference>
<dbReference type="Gene3D" id="3.30.559.30">
    <property type="entry name" value="Nonribosomal peptide synthetase, condensation domain"/>
    <property type="match status" value="1"/>
</dbReference>
<gene>
    <name evidence="1" type="ORF">FE257_005229</name>
</gene>
<proteinExistence type="predicted"/>